<evidence type="ECO:0000256" key="1">
    <source>
        <dbReference type="ARBA" id="ARBA00004861"/>
    </source>
</evidence>
<evidence type="ECO:0000313" key="10">
    <source>
        <dbReference type="Proteomes" id="UP000036756"/>
    </source>
</evidence>
<evidence type="ECO:0000256" key="3">
    <source>
        <dbReference type="ARBA" id="ARBA00022793"/>
    </source>
</evidence>
<dbReference type="GO" id="GO:0004590">
    <property type="term" value="F:orotidine-5'-phosphate decarboxylase activity"/>
    <property type="evidence" value="ECO:0007669"/>
    <property type="project" value="UniProtKB-UniRule"/>
</dbReference>
<keyword evidence="10" id="KW-1185">Reference proteome</keyword>
<dbReference type="EMBL" id="LFVU01000001">
    <property type="protein sequence ID" value="KMT23288.1"/>
    <property type="molecule type" value="Genomic_DNA"/>
</dbReference>
<dbReference type="PATRIC" id="fig|1121307.3.peg.2476"/>
<dbReference type="InterPro" id="IPR011995">
    <property type="entry name" value="OMPdecase_type-2"/>
</dbReference>
<dbReference type="STRING" id="1121307.CLCY_8c00240"/>
<sequence>MIIDRLFEDVEKEGHVCLGLDTDISYIPGDFLKKYDNLEDAIFEFNREIIDATLDAVSCYKVQIAYYEAYGIPGMVAYKKTMQYIRNKGKIVIADIKRGDISNTAKMYAKAHFEGDFESDFITLSPYMGLDSIDPYLDYVKNKEKGLFLLVRTSNEGAKDIQYITDENGEKIYEVVGDKLNKLGEEYLGKCGYSSIGGVVGCTHRDESVKLRKVLDKMFFLIPGYGAQGGTAEDVALSLKDGNGGVVNSSRGILLAYKKKENGEKNFAECAREEAIRMREDIRNAIKLH</sequence>
<dbReference type="CDD" id="cd04725">
    <property type="entry name" value="OMP_decarboxylase_like"/>
    <property type="match status" value="1"/>
</dbReference>
<comment type="catalytic activity">
    <reaction evidence="6 7">
        <text>orotidine 5'-phosphate + H(+) = UMP + CO2</text>
        <dbReference type="Rhea" id="RHEA:11596"/>
        <dbReference type="ChEBI" id="CHEBI:15378"/>
        <dbReference type="ChEBI" id="CHEBI:16526"/>
        <dbReference type="ChEBI" id="CHEBI:57538"/>
        <dbReference type="ChEBI" id="CHEBI:57865"/>
        <dbReference type="EC" id="4.1.1.23"/>
    </reaction>
</comment>
<comment type="similarity">
    <text evidence="2 7">Belongs to the OMP decarboxylase family. Type 2 subfamily.</text>
</comment>
<dbReference type="Proteomes" id="UP000036756">
    <property type="component" value="Unassembled WGS sequence"/>
</dbReference>
<dbReference type="NCBIfam" id="TIGR02127">
    <property type="entry name" value="pyrF_sub2"/>
    <property type="match status" value="1"/>
</dbReference>
<dbReference type="HAMAP" id="MF_01215">
    <property type="entry name" value="OMPdecase_type2"/>
    <property type="match status" value="1"/>
</dbReference>
<dbReference type="AlphaFoldDB" id="A0A0J8DGJ0"/>
<dbReference type="GO" id="GO:0044205">
    <property type="term" value="P:'de novo' UMP biosynthetic process"/>
    <property type="evidence" value="ECO:0007669"/>
    <property type="project" value="UniProtKB-UniRule"/>
</dbReference>
<dbReference type="OrthoDB" id="9808470at2"/>
<evidence type="ECO:0000256" key="7">
    <source>
        <dbReference type="HAMAP-Rule" id="MF_01215"/>
    </source>
</evidence>
<evidence type="ECO:0000256" key="2">
    <source>
        <dbReference type="ARBA" id="ARBA00008847"/>
    </source>
</evidence>
<keyword evidence="5 7" id="KW-0456">Lyase</keyword>
<feature type="active site" description="Proton donor" evidence="7">
    <location>
        <position position="97"/>
    </location>
</feature>
<dbReference type="InterPro" id="IPR011060">
    <property type="entry name" value="RibuloseP-bd_barrel"/>
</dbReference>
<proteinExistence type="inferred from homology"/>
<protein>
    <recommendedName>
        <fullName evidence="7">Orotidine 5'-phosphate decarboxylase</fullName>
        <ecNumber evidence="7">4.1.1.23</ecNumber>
    </recommendedName>
    <alternativeName>
        <fullName evidence="7">OMP decarboxylase</fullName>
        <shortName evidence="7">OMPDCase</shortName>
        <shortName evidence="7">OMPdecase</shortName>
    </alternativeName>
</protein>
<evidence type="ECO:0000256" key="4">
    <source>
        <dbReference type="ARBA" id="ARBA00022975"/>
    </source>
</evidence>
<accession>A0A0J8DGJ0</accession>
<dbReference type="InterPro" id="IPR001754">
    <property type="entry name" value="OMPdeCOase_dom"/>
</dbReference>
<dbReference type="GO" id="GO:0006207">
    <property type="term" value="P:'de novo' pyrimidine nucleobase biosynthetic process"/>
    <property type="evidence" value="ECO:0007669"/>
    <property type="project" value="InterPro"/>
</dbReference>
<dbReference type="Pfam" id="PF00215">
    <property type="entry name" value="OMPdecase"/>
    <property type="match status" value="1"/>
</dbReference>
<dbReference type="InterPro" id="IPR013785">
    <property type="entry name" value="Aldolase_TIM"/>
</dbReference>
<evidence type="ECO:0000256" key="5">
    <source>
        <dbReference type="ARBA" id="ARBA00023239"/>
    </source>
</evidence>
<dbReference type="FunFam" id="3.20.20.70:FF:000246">
    <property type="entry name" value="Orotidine 5'-phosphate decarboxylase"/>
    <property type="match status" value="1"/>
</dbReference>
<dbReference type="UniPathway" id="UPA00070">
    <property type="reaction ID" value="UER00120"/>
</dbReference>
<gene>
    <name evidence="7 9" type="primary">pyrF</name>
    <name evidence="9" type="ORF">CLCY_8c00240</name>
</gene>
<dbReference type="PANTHER" id="PTHR43375">
    <property type="entry name" value="OROTIDINE 5'-PHOSPHATE DECARBOXYLASE"/>
    <property type="match status" value="1"/>
</dbReference>
<keyword evidence="3 7" id="KW-0210">Decarboxylase</keyword>
<comment type="caution">
    <text evidence="9">The sequence shown here is derived from an EMBL/GenBank/DDBJ whole genome shotgun (WGS) entry which is preliminary data.</text>
</comment>
<evidence type="ECO:0000256" key="6">
    <source>
        <dbReference type="ARBA" id="ARBA00049157"/>
    </source>
</evidence>
<dbReference type="SUPFAM" id="SSF51366">
    <property type="entry name" value="Ribulose-phoshate binding barrel"/>
    <property type="match status" value="1"/>
</dbReference>
<name>A0A0J8DGJ0_CLOCY</name>
<reference evidence="9 10" key="1">
    <citation type="submission" date="2015-06" db="EMBL/GenBank/DDBJ databases">
        <title>Draft genome sequence of the purine-degrading Clostridium cylindrosporum HC-1 (DSM 605).</title>
        <authorList>
            <person name="Poehlein A."/>
            <person name="Schiel-Bengelsdorf B."/>
            <person name="Bengelsdorf F."/>
            <person name="Daniel R."/>
            <person name="Duerre P."/>
        </authorList>
    </citation>
    <scope>NUCLEOTIDE SEQUENCE [LARGE SCALE GENOMIC DNA]</scope>
    <source>
        <strain evidence="9 10">DSM 605</strain>
    </source>
</reference>
<dbReference type="PANTHER" id="PTHR43375:SF1">
    <property type="entry name" value="OROTIDINE 5'-PHOSPHATE DECARBOXYLASE"/>
    <property type="match status" value="1"/>
</dbReference>
<dbReference type="Gene3D" id="3.20.20.70">
    <property type="entry name" value="Aldolase class I"/>
    <property type="match status" value="1"/>
</dbReference>
<keyword evidence="4 7" id="KW-0665">Pyrimidine biosynthesis</keyword>
<dbReference type="SMART" id="SM00934">
    <property type="entry name" value="OMPdecase"/>
    <property type="match status" value="1"/>
</dbReference>
<dbReference type="EC" id="4.1.1.23" evidence="7"/>
<comment type="pathway">
    <text evidence="1 7">Pyrimidine metabolism; UMP biosynthesis via de novo pathway; UMP from orotate: step 2/2.</text>
</comment>
<organism evidence="9 10">
    <name type="scientific">Clostridium cylindrosporum DSM 605</name>
    <dbReference type="NCBI Taxonomy" id="1121307"/>
    <lineage>
        <taxon>Bacteria</taxon>
        <taxon>Bacillati</taxon>
        <taxon>Bacillota</taxon>
        <taxon>Clostridia</taxon>
        <taxon>Eubacteriales</taxon>
        <taxon>Clostridiaceae</taxon>
        <taxon>Clostridium</taxon>
    </lineage>
</organism>
<evidence type="ECO:0000313" key="9">
    <source>
        <dbReference type="EMBL" id="KMT23288.1"/>
    </source>
</evidence>
<evidence type="ECO:0000259" key="8">
    <source>
        <dbReference type="SMART" id="SM00934"/>
    </source>
</evidence>
<dbReference type="RefSeq" id="WP_048569106.1">
    <property type="nucleotide sequence ID" value="NZ_LFVU01000001.1"/>
</dbReference>
<feature type="domain" description="Orotidine 5'-phosphate decarboxylase" evidence="8">
    <location>
        <begin position="15"/>
        <end position="266"/>
    </location>
</feature>